<evidence type="ECO:0000256" key="1">
    <source>
        <dbReference type="ARBA" id="ARBA00022722"/>
    </source>
</evidence>
<evidence type="ECO:0000256" key="4">
    <source>
        <dbReference type="SAM" id="SignalP"/>
    </source>
</evidence>
<feature type="domain" description="TNase-like" evidence="5">
    <location>
        <begin position="43"/>
        <end position="185"/>
    </location>
</feature>
<accession>A0A7R6PN86</accession>
<dbReference type="SUPFAM" id="SSF50199">
    <property type="entry name" value="Staphylococcal nuclease"/>
    <property type="match status" value="1"/>
</dbReference>
<feature type="signal peptide" evidence="4">
    <location>
        <begin position="1"/>
        <end position="22"/>
    </location>
</feature>
<keyword evidence="2" id="KW-0255">Endonuclease</keyword>
<dbReference type="Pfam" id="PF00932">
    <property type="entry name" value="LTD"/>
    <property type="match status" value="1"/>
</dbReference>
<dbReference type="Proteomes" id="UP000595564">
    <property type="component" value="Chromosome"/>
</dbReference>
<dbReference type="SMART" id="SM00318">
    <property type="entry name" value="SNc"/>
    <property type="match status" value="1"/>
</dbReference>
<sequence>MLKFQLKKISLFLILAFITFNAKTEIIQKQNTLEKYLNLDQAVYITGKVINVIDGDTIKIERDDNGTPEKIRFLGINTPEKGYYDNDNYIEDPEPYSIDATNYIYNIVNGKTVKVYYAKDDYYSRDSYGRLLGVVVYNGRILNIELLREGLAKRYFYNANPILKFEEWTKAEASARIRRVNMWSDYHKNRIVITEVYPDPPGNETDTGKEFIEIKNFGKDQVNLKNWLFMFDKSTHYSKLTSNDFILNPGEVCVISTVDEATFRSLFPSVPQSAKYLQSQDNFWFTNNPTPIQQRIFYLATPDRHIEEVLTFSLDWYDGLRNGGKSLQRVNFRKIETGIQTSDSPDKELFKADTPNPGIVE</sequence>
<dbReference type="PANTHER" id="PTHR12302:SF3">
    <property type="entry name" value="SERINE_THREONINE-PROTEIN KINASE 31"/>
    <property type="match status" value="1"/>
</dbReference>
<feature type="domain" description="LTD" evidence="6">
    <location>
        <begin position="184"/>
        <end position="342"/>
    </location>
</feature>
<keyword evidence="1" id="KW-0540">Nuclease</keyword>
<dbReference type="EMBL" id="AP017470">
    <property type="protein sequence ID" value="BBB32196.1"/>
    <property type="molecule type" value="Genomic_DNA"/>
</dbReference>
<reference evidence="7 8" key="1">
    <citation type="journal article" date="2012" name="Extremophiles">
        <title>Thermotomaculum hydrothermale gen. nov., sp. nov., a novel heterotrophic thermophile within the phylum Acidobacteria from a deep-sea hydrothermal vent chimney in the Southern Okinawa Trough.</title>
        <authorList>
            <person name="Izumi H."/>
            <person name="Nunoura T."/>
            <person name="Miyazaki M."/>
            <person name="Mino S."/>
            <person name="Toki T."/>
            <person name="Takai K."/>
            <person name="Sako Y."/>
            <person name="Sawabe T."/>
            <person name="Nakagawa S."/>
        </authorList>
    </citation>
    <scope>NUCLEOTIDE SEQUENCE [LARGE SCALE GENOMIC DNA]</scope>
    <source>
        <strain evidence="7 8">AC55</strain>
    </source>
</reference>
<dbReference type="Pfam" id="PF00565">
    <property type="entry name" value="SNase"/>
    <property type="match status" value="1"/>
</dbReference>
<dbReference type="GO" id="GO:0004519">
    <property type="term" value="F:endonuclease activity"/>
    <property type="evidence" value="ECO:0007669"/>
    <property type="project" value="UniProtKB-KW"/>
</dbReference>
<dbReference type="PANTHER" id="PTHR12302">
    <property type="entry name" value="EBNA2 BINDING PROTEIN P100"/>
    <property type="match status" value="1"/>
</dbReference>
<evidence type="ECO:0000259" key="5">
    <source>
        <dbReference type="PROSITE" id="PS50830"/>
    </source>
</evidence>
<keyword evidence="8" id="KW-1185">Reference proteome</keyword>
<dbReference type="PROSITE" id="PS51841">
    <property type="entry name" value="LTD"/>
    <property type="match status" value="1"/>
</dbReference>
<dbReference type="PROSITE" id="PS50830">
    <property type="entry name" value="TNASE_3"/>
    <property type="match status" value="1"/>
</dbReference>
<evidence type="ECO:0000256" key="2">
    <source>
        <dbReference type="ARBA" id="ARBA00022759"/>
    </source>
</evidence>
<protein>
    <recommendedName>
        <fullName evidence="9">Micrococcal nuclease</fullName>
    </recommendedName>
</protein>
<dbReference type="Gene3D" id="2.60.40.1260">
    <property type="entry name" value="Lamin Tail domain"/>
    <property type="match status" value="1"/>
</dbReference>
<dbReference type="SUPFAM" id="SSF74853">
    <property type="entry name" value="Lamin A/C globular tail domain"/>
    <property type="match status" value="1"/>
</dbReference>
<proteinExistence type="predicted"/>
<dbReference type="GO" id="GO:0016787">
    <property type="term" value="F:hydrolase activity"/>
    <property type="evidence" value="ECO:0007669"/>
    <property type="project" value="UniProtKB-KW"/>
</dbReference>
<feature type="chain" id="PRO_5032430417" description="Micrococcal nuclease" evidence="4">
    <location>
        <begin position="23"/>
        <end position="361"/>
    </location>
</feature>
<evidence type="ECO:0008006" key="9">
    <source>
        <dbReference type="Google" id="ProtNLM"/>
    </source>
</evidence>
<dbReference type="InterPro" id="IPR016071">
    <property type="entry name" value="Staphylococal_nuclease_OB-fold"/>
</dbReference>
<keyword evidence="4" id="KW-0732">Signal</keyword>
<name>A0A7R6PN86_9BACT</name>
<dbReference type="Gene3D" id="2.40.50.90">
    <property type="match status" value="1"/>
</dbReference>
<dbReference type="InterPro" id="IPR001322">
    <property type="entry name" value="Lamin_tail_dom"/>
</dbReference>
<gene>
    <name evidence="7" type="ORF">TTHT_0615</name>
</gene>
<evidence type="ECO:0000259" key="6">
    <source>
        <dbReference type="PROSITE" id="PS51841"/>
    </source>
</evidence>
<evidence type="ECO:0000313" key="8">
    <source>
        <dbReference type="Proteomes" id="UP000595564"/>
    </source>
</evidence>
<dbReference type="AlphaFoldDB" id="A0A7R6PN86"/>
<dbReference type="InterPro" id="IPR035437">
    <property type="entry name" value="SNase_OB-fold_sf"/>
</dbReference>
<organism evidence="7 8">
    <name type="scientific">Thermotomaculum hydrothermale</name>
    <dbReference type="NCBI Taxonomy" id="981385"/>
    <lineage>
        <taxon>Bacteria</taxon>
        <taxon>Pseudomonadati</taxon>
        <taxon>Acidobacteriota</taxon>
        <taxon>Holophagae</taxon>
        <taxon>Thermotomaculales</taxon>
        <taxon>Thermotomaculaceae</taxon>
        <taxon>Thermotomaculum</taxon>
    </lineage>
</organism>
<keyword evidence="3" id="KW-0378">Hydrolase</keyword>
<evidence type="ECO:0000313" key="7">
    <source>
        <dbReference type="EMBL" id="BBB32196.1"/>
    </source>
</evidence>
<evidence type="ECO:0000256" key="3">
    <source>
        <dbReference type="ARBA" id="ARBA00022801"/>
    </source>
</evidence>
<dbReference type="KEGG" id="thyd:TTHT_0615"/>
<dbReference type="InterPro" id="IPR036415">
    <property type="entry name" value="Lamin_tail_dom_sf"/>
</dbReference>
<dbReference type="RefSeq" id="WP_201328535.1">
    <property type="nucleotide sequence ID" value="NZ_AP017470.1"/>
</dbReference>